<comment type="similarity">
    <text evidence="1">Belongs to the WEB family.</text>
</comment>
<feature type="region of interest" description="Disordered" evidence="4">
    <location>
        <begin position="402"/>
        <end position="434"/>
    </location>
</feature>
<feature type="compositionally biased region" description="Polar residues" evidence="4">
    <location>
        <begin position="419"/>
        <end position="434"/>
    </location>
</feature>
<dbReference type="GO" id="GO:0005829">
    <property type="term" value="C:cytosol"/>
    <property type="evidence" value="ECO:0007669"/>
    <property type="project" value="TreeGrafter"/>
</dbReference>
<evidence type="ECO:0000256" key="2">
    <source>
        <dbReference type="ARBA" id="ARBA00023054"/>
    </source>
</evidence>
<dbReference type="EMBL" id="JAIWQS010000007">
    <property type="protein sequence ID" value="KAJ8761036.1"/>
    <property type="molecule type" value="Genomic_DNA"/>
</dbReference>
<sequence>MVNIRVIEKQKSLGSGEVGEIDTRAPFQSVKAAVSLFGEVAVSKEKRTVVRVKSKVSSENVLEKETQFLLAQKEYEKYKQKLESAETVKSRAASELERAKRTLEELTSKLLTASKSKQFAIENAEEVKRKTKDLEIQKSAKQLGDVAERQELDLAREQYKITANELDADFDAALEAKLVSFQHAAEAHRAANEIKAMCESMEQLKVTSAKAKEYQDKILADKDACIKAYKCAMNEVQNNLDSLKREHDPELTRNLEIKLSETVAEIEALQEEMKRAHDVEMDAVKVVTTELNEATKKLKLVAEEENTLRNTVTSLKLEMENVRNEKAEWQAKEAEMKAIAEEKQRAVSNNLSLALEQISSETDHSKREAEEMKYKAEKLRNESEISRKMYDEADRKLEQALRDAEEAKEAAKQAREHLSTLSQEKNTQSEESNNKMINLSLEEFETLNKKLEDSQNRAESKETEALAEVALSNARKLESEKKLEANLKAIEEIKEATDMALKSAEMAKAAQAAVENELRRWRDTAPDDMED</sequence>
<evidence type="ECO:0000256" key="1">
    <source>
        <dbReference type="ARBA" id="ARBA00005485"/>
    </source>
</evidence>
<dbReference type="AlphaFoldDB" id="A0AAV8T2Q3"/>
<gene>
    <name evidence="5" type="ORF">K2173_025743</name>
</gene>
<evidence type="ECO:0000256" key="4">
    <source>
        <dbReference type="SAM" id="MobiDB-lite"/>
    </source>
</evidence>
<dbReference type="PANTHER" id="PTHR32054">
    <property type="entry name" value="HEAVY CHAIN, PUTATIVE, EXPRESSED-RELATED-RELATED"/>
    <property type="match status" value="1"/>
</dbReference>
<feature type="compositionally biased region" description="Basic and acidic residues" evidence="4">
    <location>
        <begin position="402"/>
        <end position="418"/>
    </location>
</feature>
<evidence type="ECO:0000313" key="6">
    <source>
        <dbReference type="Proteomes" id="UP001159364"/>
    </source>
</evidence>
<dbReference type="InterPro" id="IPR008545">
    <property type="entry name" value="Web"/>
</dbReference>
<organism evidence="5 6">
    <name type="scientific">Erythroxylum novogranatense</name>
    <dbReference type="NCBI Taxonomy" id="1862640"/>
    <lineage>
        <taxon>Eukaryota</taxon>
        <taxon>Viridiplantae</taxon>
        <taxon>Streptophyta</taxon>
        <taxon>Embryophyta</taxon>
        <taxon>Tracheophyta</taxon>
        <taxon>Spermatophyta</taxon>
        <taxon>Magnoliopsida</taxon>
        <taxon>eudicotyledons</taxon>
        <taxon>Gunneridae</taxon>
        <taxon>Pentapetalae</taxon>
        <taxon>rosids</taxon>
        <taxon>fabids</taxon>
        <taxon>Malpighiales</taxon>
        <taxon>Erythroxylaceae</taxon>
        <taxon>Erythroxylum</taxon>
    </lineage>
</organism>
<keyword evidence="6" id="KW-1185">Reference proteome</keyword>
<dbReference type="GO" id="GO:0009903">
    <property type="term" value="P:chloroplast avoidance movement"/>
    <property type="evidence" value="ECO:0007669"/>
    <property type="project" value="TreeGrafter"/>
</dbReference>
<dbReference type="GO" id="GO:0009904">
    <property type="term" value="P:chloroplast accumulation movement"/>
    <property type="evidence" value="ECO:0007669"/>
    <property type="project" value="TreeGrafter"/>
</dbReference>
<accession>A0AAV8T2Q3</accession>
<keyword evidence="2 3" id="KW-0175">Coiled coil</keyword>
<dbReference type="Pfam" id="PF05701">
    <property type="entry name" value="WEMBL"/>
    <property type="match status" value="1"/>
</dbReference>
<proteinExistence type="inferred from homology"/>
<dbReference type="PANTHER" id="PTHR32054:SF42">
    <property type="entry name" value="WEB FAMILY PROTEIN"/>
    <property type="match status" value="1"/>
</dbReference>
<evidence type="ECO:0000256" key="3">
    <source>
        <dbReference type="SAM" id="Coils"/>
    </source>
</evidence>
<protein>
    <submittedName>
        <fullName evidence="5">Uncharacterized protein</fullName>
    </submittedName>
</protein>
<dbReference type="Proteomes" id="UP001159364">
    <property type="component" value="Linkage Group LG07"/>
</dbReference>
<feature type="coiled-coil region" evidence="3">
    <location>
        <begin position="68"/>
        <end position="137"/>
    </location>
</feature>
<name>A0AAV8T2Q3_9ROSI</name>
<evidence type="ECO:0000313" key="5">
    <source>
        <dbReference type="EMBL" id="KAJ8761036.1"/>
    </source>
</evidence>
<comment type="caution">
    <text evidence="5">The sequence shown here is derived from an EMBL/GenBank/DDBJ whole genome shotgun (WGS) entry which is preliminary data.</text>
</comment>
<reference evidence="5 6" key="1">
    <citation type="submission" date="2021-09" db="EMBL/GenBank/DDBJ databases">
        <title>Genomic insights and catalytic innovation underlie evolution of tropane alkaloids biosynthesis.</title>
        <authorList>
            <person name="Wang Y.-J."/>
            <person name="Tian T."/>
            <person name="Huang J.-P."/>
            <person name="Huang S.-X."/>
        </authorList>
    </citation>
    <scope>NUCLEOTIDE SEQUENCE [LARGE SCALE GENOMIC DNA]</scope>
    <source>
        <strain evidence="5">KIB-2018</strain>
        <tissue evidence="5">Leaf</tissue>
    </source>
</reference>